<dbReference type="InterPro" id="IPR055690">
    <property type="entry name" value="DUF7266"/>
</dbReference>
<evidence type="ECO:0008006" key="5">
    <source>
        <dbReference type="Google" id="ProtNLM"/>
    </source>
</evidence>
<dbReference type="RefSeq" id="WP_256308266.1">
    <property type="nucleotide sequence ID" value="NZ_JANHAW010000002.1"/>
</dbReference>
<dbReference type="Proteomes" id="UP001597092">
    <property type="component" value="Unassembled WGS sequence"/>
</dbReference>
<dbReference type="AlphaFoldDB" id="A0ABD6DPX3"/>
<dbReference type="Pfam" id="PF23928">
    <property type="entry name" value="DUF7266"/>
    <property type="match status" value="1"/>
</dbReference>
<comment type="caution">
    <text evidence="3">The sequence shown here is derived from an EMBL/GenBank/DDBJ whole genome shotgun (WGS) entry which is preliminary data.</text>
</comment>
<proteinExistence type="predicted"/>
<dbReference type="EMBL" id="JBHUDP010000001">
    <property type="protein sequence ID" value="MFD1684241.1"/>
    <property type="molecule type" value="Genomic_DNA"/>
</dbReference>
<keyword evidence="2" id="KW-0812">Transmembrane</keyword>
<evidence type="ECO:0000256" key="2">
    <source>
        <dbReference type="SAM" id="Phobius"/>
    </source>
</evidence>
<feature type="transmembrane region" description="Helical" evidence="2">
    <location>
        <begin position="37"/>
        <end position="59"/>
    </location>
</feature>
<sequence>MSRREGATGRGRGGGRTRGRAADAPGSDRAVSITVNYVIALSITAVLISGLLIGAGTYVENQRDQVVREELAVVAEQLAAGIDDADRLARTAADPGVRVGVDLPRRVAGESYRVEVTELSAPGSQPGRYELTLRSAGSGVSVTLTVSTLEPMTETSVNGGWVVVELDTVGGTDTLVVADGDPSGRLSLSRSTGGIRV</sequence>
<name>A0ABD6DPX3_9EURY</name>
<evidence type="ECO:0000313" key="3">
    <source>
        <dbReference type="EMBL" id="MFD1684241.1"/>
    </source>
</evidence>
<keyword evidence="2" id="KW-0472">Membrane</keyword>
<keyword evidence="2" id="KW-1133">Transmembrane helix</keyword>
<gene>
    <name evidence="3" type="ORF">ACFSAS_01290</name>
</gene>
<accession>A0ABD6DPX3</accession>
<evidence type="ECO:0000313" key="4">
    <source>
        <dbReference type="Proteomes" id="UP001597092"/>
    </source>
</evidence>
<feature type="region of interest" description="Disordered" evidence="1">
    <location>
        <begin position="1"/>
        <end position="25"/>
    </location>
</feature>
<protein>
    <recommendedName>
        <fullName evidence="5">Flagellar protein FlaF</fullName>
    </recommendedName>
</protein>
<keyword evidence="4" id="KW-1185">Reference proteome</keyword>
<reference evidence="3 4" key="1">
    <citation type="journal article" date="2019" name="Int. J. Syst. Evol. Microbiol.">
        <title>The Global Catalogue of Microorganisms (GCM) 10K type strain sequencing project: providing services to taxonomists for standard genome sequencing and annotation.</title>
        <authorList>
            <consortium name="The Broad Institute Genomics Platform"/>
            <consortium name="The Broad Institute Genome Sequencing Center for Infectious Disease"/>
            <person name="Wu L."/>
            <person name="Ma J."/>
        </authorList>
    </citation>
    <scope>NUCLEOTIDE SEQUENCE [LARGE SCALE GENOMIC DNA]</scope>
    <source>
        <strain evidence="3 4">CGMCC 1.10387</strain>
    </source>
</reference>
<organism evidence="3 4">
    <name type="scientific">Halobellus litoreus</name>
    <dbReference type="NCBI Taxonomy" id="755310"/>
    <lineage>
        <taxon>Archaea</taxon>
        <taxon>Methanobacteriati</taxon>
        <taxon>Methanobacteriota</taxon>
        <taxon>Stenosarchaea group</taxon>
        <taxon>Halobacteria</taxon>
        <taxon>Halobacteriales</taxon>
        <taxon>Haloferacaceae</taxon>
        <taxon>Halobellus</taxon>
    </lineage>
</organism>
<evidence type="ECO:0000256" key="1">
    <source>
        <dbReference type="SAM" id="MobiDB-lite"/>
    </source>
</evidence>